<dbReference type="Pfam" id="PF00583">
    <property type="entry name" value="Acetyltransf_1"/>
    <property type="match status" value="1"/>
</dbReference>
<evidence type="ECO:0000313" key="3">
    <source>
        <dbReference type="Proteomes" id="UP000265962"/>
    </source>
</evidence>
<keyword evidence="2" id="KW-0012">Acyltransferase</keyword>
<reference evidence="3" key="1">
    <citation type="submission" date="2018-02" db="EMBL/GenBank/DDBJ databases">
        <authorList>
            <person name="Hornung B."/>
        </authorList>
    </citation>
    <scope>NUCLEOTIDE SEQUENCE [LARGE SCALE GENOMIC DNA]</scope>
</reference>
<dbReference type="PIRSF" id="PIRSF021603">
    <property type="entry name" value="UCP21603_acetyltransf"/>
    <property type="match status" value="1"/>
</dbReference>
<protein>
    <submittedName>
        <fullName evidence="2">Gcn5-related N-acetyltransferase (GNAT) domain profile</fullName>
        <ecNumber evidence="2">2.3.1.-</ecNumber>
    </submittedName>
</protein>
<dbReference type="InterPro" id="IPR016794">
    <property type="entry name" value="UCP21603_acetyltransf"/>
</dbReference>
<dbReference type="Proteomes" id="UP000265962">
    <property type="component" value="Unassembled WGS sequence"/>
</dbReference>
<feature type="domain" description="N-acetyltransferase" evidence="1">
    <location>
        <begin position="162"/>
        <end position="294"/>
    </location>
</feature>
<dbReference type="EMBL" id="OMOH01000002">
    <property type="protein sequence ID" value="SPF67762.1"/>
    <property type="molecule type" value="Genomic_DNA"/>
</dbReference>
<name>A0A375I3I2_9ACTN</name>
<dbReference type="InterPro" id="IPR025289">
    <property type="entry name" value="DUF4081"/>
</dbReference>
<dbReference type="Pfam" id="PF13312">
    <property type="entry name" value="DUF4081"/>
    <property type="match status" value="1"/>
</dbReference>
<evidence type="ECO:0000259" key="1">
    <source>
        <dbReference type="PROSITE" id="PS51186"/>
    </source>
</evidence>
<keyword evidence="3" id="KW-1185">Reference proteome</keyword>
<dbReference type="EC" id="2.3.1.-" evidence="2"/>
<dbReference type="AlphaFoldDB" id="A0A375I3I2"/>
<dbReference type="SUPFAM" id="SSF55729">
    <property type="entry name" value="Acyl-CoA N-acyltransferases (Nat)"/>
    <property type="match status" value="1"/>
</dbReference>
<dbReference type="OrthoDB" id="5241264at2"/>
<dbReference type="Gene3D" id="3.40.630.30">
    <property type="match status" value="1"/>
</dbReference>
<gene>
    <name evidence="2" type="ORF">PROPJV5_0721</name>
</gene>
<dbReference type="InterPro" id="IPR016181">
    <property type="entry name" value="Acyl_CoA_acyltransferase"/>
</dbReference>
<accession>A0A375I3I2</accession>
<organism evidence="2 3">
    <name type="scientific">Propionibacterium ruminifibrarum</name>
    <dbReference type="NCBI Taxonomy" id="1962131"/>
    <lineage>
        <taxon>Bacteria</taxon>
        <taxon>Bacillati</taxon>
        <taxon>Actinomycetota</taxon>
        <taxon>Actinomycetes</taxon>
        <taxon>Propionibacteriales</taxon>
        <taxon>Propionibacteriaceae</taxon>
        <taxon>Propionibacterium</taxon>
    </lineage>
</organism>
<dbReference type="PROSITE" id="PS51186">
    <property type="entry name" value="GNAT"/>
    <property type="match status" value="1"/>
</dbReference>
<proteinExistence type="predicted"/>
<sequence>MPFFHRSGPVSRPPQRGRARVLEPMDLPVLRALLDERPLENIFISSRLDTAGLSPAALGCHIWGYFRGDRLVAACHAGANLVLAGDDPAALDAFTDRLGPRRASQAIMGPSSAVAALHERLVSRWGEAWRGARSVRSHQPLLVIDHPPAVPGDRRVEQVGAGRFEPYFDAAVSMYTEEVGASPLDATNSYAAHVRELIGTGRAFGAYDEAAGRFWFKSDIGAVHRGTCQIQGVWVSPELRGRGLAVPAMARVVELARRRYPVVSLYVNDYNTAARAVYDHVGFRQAGELATILY</sequence>
<dbReference type="InterPro" id="IPR000182">
    <property type="entry name" value="GNAT_dom"/>
</dbReference>
<dbReference type="GO" id="GO:0016747">
    <property type="term" value="F:acyltransferase activity, transferring groups other than amino-acyl groups"/>
    <property type="evidence" value="ECO:0007669"/>
    <property type="project" value="InterPro"/>
</dbReference>
<keyword evidence="2" id="KW-0808">Transferase</keyword>
<evidence type="ECO:0000313" key="2">
    <source>
        <dbReference type="EMBL" id="SPF67762.1"/>
    </source>
</evidence>